<dbReference type="RefSeq" id="WP_380940701.1">
    <property type="nucleotide sequence ID" value="NZ_JBHUFC010000003.1"/>
</dbReference>
<sequence>MSTIELSGSQYLYAKPEALHSQDHAGLNFVDDGQLLAKVGAVNAVPLLVGEFVQAMHYFPIVFGGPEKTPMAILGMKEGQNLFLKDGKFEAGVYVPAYLRRYPFTLAGTGTDDYVVCIDRKASGFVEGGEGQPLFENGEPTDFTKNAINFLNEFEAERKRSAQFVEELIKADLHEVKHTLALTAGGEQREVIADYYGVSEERLRALPDAQLAEMVRQGAVTAIDAHLLSLKQWDALIARRDNANGEKFSQVKQSFGRKK</sequence>
<gene>
    <name evidence="1" type="ORF">ACFSC3_12105</name>
</gene>
<comment type="caution">
    <text evidence="1">The sequence shown here is derived from an EMBL/GenBank/DDBJ whole genome shotgun (WGS) entry which is preliminary data.</text>
</comment>
<proteinExistence type="predicted"/>
<organism evidence="1 2">
    <name type="scientific">Sphingomonas floccifaciens</name>
    <dbReference type="NCBI Taxonomy" id="1844115"/>
    <lineage>
        <taxon>Bacteria</taxon>
        <taxon>Pseudomonadati</taxon>
        <taxon>Pseudomonadota</taxon>
        <taxon>Alphaproteobacteria</taxon>
        <taxon>Sphingomonadales</taxon>
        <taxon>Sphingomonadaceae</taxon>
        <taxon>Sphingomonas</taxon>
    </lineage>
</organism>
<dbReference type="InterPro" id="IPR010836">
    <property type="entry name" value="SapC"/>
</dbReference>
<accession>A0ABW4NER6</accession>
<evidence type="ECO:0000313" key="1">
    <source>
        <dbReference type="EMBL" id="MFD1788316.1"/>
    </source>
</evidence>
<dbReference type="Pfam" id="PF07277">
    <property type="entry name" value="SapC"/>
    <property type="match status" value="1"/>
</dbReference>
<dbReference type="Proteomes" id="UP001597283">
    <property type="component" value="Unassembled WGS sequence"/>
</dbReference>
<dbReference type="EMBL" id="JBHUFC010000003">
    <property type="protein sequence ID" value="MFD1788316.1"/>
    <property type="molecule type" value="Genomic_DNA"/>
</dbReference>
<name>A0ABW4NER6_9SPHN</name>
<keyword evidence="2" id="KW-1185">Reference proteome</keyword>
<evidence type="ECO:0000313" key="2">
    <source>
        <dbReference type="Proteomes" id="UP001597283"/>
    </source>
</evidence>
<reference evidence="2" key="1">
    <citation type="journal article" date="2019" name="Int. J. Syst. Evol. Microbiol.">
        <title>The Global Catalogue of Microorganisms (GCM) 10K type strain sequencing project: providing services to taxonomists for standard genome sequencing and annotation.</title>
        <authorList>
            <consortium name="The Broad Institute Genomics Platform"/>
            <consortium name="The Broad Institute Genome Sequencing Center for Infectious Disease"/>
            <person name="Wu L."/>
            <person name="Ma J."/>
        </authorList>
    </citation>
    <scope>NUCLEOTIDE SEQUENCE [LARGE SCALE GENOMIC DNA]</scope>
    <source>
        <strain evidence="2">Q85</strain>
    </source>
</reference>
<protein>
    <submittedName>
        <fullName evidence="1">SapC family protein</fullName>
    </submittedName>
</protein>